<dbReference type="Pfam" id="PF00440">
    <property type="entry name" value="TetR_N"/>
    <property type="match status" value="1"/>
</dbReference>
<proteinExistence type="predicted"/>
<organism evidence="6 7">
    <name type="scientific">Sphingobium chlorophenolicum</name>
    <dbReference type="NCBI Taxonomy" id="46429"/>
    <lineage>
        <taxon>Bacteria</taxon>
        <taxon>Pseudomonadati</taxon>
        <taxon>Pseudomonadota</taxon>
        <taxon>Alphaproteobacteria</taxon>
        <taxon>Sphingomonadales</taxon>
        <taxon>Sphingomonadaceae</taxon>
        <taxon>Sphingobium</taxon>
    </lineage>
</organism>
<dbReference type="AlphaFoldDB" id="A0A081RB40"/>
<comment type="caution">
    <text evidence="6">The sequence shown here is derived from an EMBL/GenBank/DDBJ whole genome shotgun (WGS) entry which is preliminary data.</text>
</comment>
<keyword evidence="1" id="KW-0805">Transcription regulation</keyword>
<name>A0A081RB40_SPHCR</name>
<dbReference type="InterPro" id="IPR009057">
    <property type="entry name" value="Homeodomain-like_sf"/>
</dbReference>
<dbReference type="EMBL" id="JFHR01000043">
    <property type="protein sequence ID" value="KEQ52413.1"/>
    <property type="molecule type" value="Genomic_DNA"/>
</dbReference>
<dbReference type="PROSITE" id="PS50977">
    <property type="entry name" value="HTH_TETR_2"/>
    <property type="match status" value="1"/>
</dbReference>
<protein>
    <submittedName>
        <fullName evidence="6">Regulatory protein TetR</fullName>
    </submittedName>
</protein>
<dbReference type="PANTHER" id="PTHR30055:SF181">
    <property type="entry name" value="BLR6905 PROTEIN"/>
    <property type="match status" value="1"/>
</dbReference>
<feature type="domain" description="HTH tetR-type" evidence="5">
    <location>
        <begin position="18"/>
        <end position="78"/>
    </location>
</feature>
<dbReference type="PATRIC" id="fig|46429.4.peg.3292"/>
<dbReference type="InterPro" id="IPR011075">
    <property type="entry name" value="TetR_C"/>
</dbReference>
<dbReference type="GO" id="GO:0003700">
    <property type="term" value="F:DNA-binding transcription factor activity"/>
    <property type="evidence" value="ECO:0007669"/>
    <property type="project" value="TreeGrafter"/>
</dbReference>
<evidence type="ECO:0000256" key="1">
    <source>
        <dbReference type="ARBA" id="ARBA00023015"/>
    </source>
</evidence>
<keyword evidence="2 4" id="KW-0238">DNA-binding</keyword>
<dbReference type="InterPro" id="IPR001647">
    <property type="entry name" value="HTH_TetR"/>
</dbReference>
<dbReference type="PANTHER" id="PTHR30055">
    <property type="entry name" value="HTH-TYPE TRANSCRIPTIONAL REGULATOR RUTR"/>
    <property type="match status" value="1"/>
</dbReference>
<evidence type="ECO:0000256" key="2">
    <source>
        <dbReference type="ARBA" id="ARBA00023125"/>
    </source>
</evidence>
<evidence type="ECO:0000256" key="4">
    <source>
        <dbReference type="PROSITE-ProRule" id="PRU00335"/>
    </source>
</evidence>
<keyword evidence="3" id="KW-0804">Transcription</keyword>
<dbReference type="GO" id="GO:0000976">
    <property type="term" value="F:transcription cis-regulatory region binding"/>
    <property type="evidence" value="ECO:0007669"/>
    <property type="project" value="TreeGrafter"/>
</dbReference>
<dbReference type="SUPFAM" id="SSF46689">
    <property type="entry name" value="Homeodomain-like"/>
    <property type="match status" value="1"/>
</dbReference>
<evidence type="ECO:0000313" key="6">
    <source>
        <dbReference type="EMBL" id="KEQ52413.1"/>
    </source>
</evidence>
<dbReference type="InterPro" id="IPR036271">
    <property type="entry name" value="Tet_transcr_reg_TetR-rel_C_sf"/>
</dbReference>
<dbReference type="InterPro" id="IPR050109">
    <property type="entry name" value="HTH-type_TetR-like_transc_reg"/>
</dbReference>
<dbReference type="SUPFAM" id="SSF48498">
    <property type="entry name" value="Tetracyclin repressor-like, C-terminal domain"/>
    <property type="match status" value="1"/>
</dbReference>
<dbReference type="Proteomes" id="UP000028411">
    <property type="component" value="Unassembled WGS sequence"/>
</dbReference>
<evidence type="ECO:0000259" key="5">
    <source>
        <dbReference type="PROSITE" id="PS50977"/>
    </source>
</evidence>
<accession>A0A081RB40</accession>
<sequence length="217" mass="24367">MRGTSLKGRRRQSAGSDIGTRDQLLIAAGELMTERRSTDVSLSDIAAKSGLNSALVKYYFGNKAGLIVALLRKVMGAGIAELKLLPEMDIPPEQKLRIHISGMVNSYYQYPYINPLMHQLLAEDSETYGQLIAEEFGKPIAEAQRRIMEQGVEAGVFRSVDPVLFYFHVVGSCDHLFYGKYQLEHVFDVHDITAELKREFVDHLYSIITEGLLVRSN</sequence>
<gene>
    <name evidence="6" type="ORF">BV95_03307</name>
</gene>
<dbReference type="Gene3D" id="1.10.357.10">
    <property type="entry name" value="Tetracycline Repressor, domain 2"/>
    <property type="match status" value="1"/>
</dbReference>
<evidence type="ECO:0000313" key="7">
    <source>
        <dbReference type="Proteomes" id="UP000028411"/>
    </source>
</evidence>
<dbReference type="Pfam" id="PF14514">
    <property type="entry name" value="TetR_C_9"/>
    <property type="match status" value="1"/>
</dbReference>
<reference evidence="6 7" key="1">
    <citation type="submission" date="2014-02" db="EMBL/GenBank/DDBJ databases">
        <title>Whole genome sequence of Sphingobium chlorophenolicum NBRC 16172.</title>
        <authorList>
            <person name="Gan H.M."/>
            <person name="Gan H.Y."/>
            <person name="Chew T.H."/>
            <person name="Savka M.A."/>
        </authorList>
    </citation>
    <scope>NUCLEOTIDE SEQUENCE [LARGE SCALE GENOMIC DNA]</scope>
    <source>
        <strain evidence="6 7">NBRC 16172</strain>
    </source>
</reference>
<evidence type="ECO:0000256" key="3">
    <source>
        <dbReference type="ARBA" id="ARBA00023163"/>
    </source>
</evidence>
<dbReference type="OrthoDB" id="2356263at2"/>
<feature type="DNA-binding region" description="H-T-H motif" evidence="4">
    <location>
        <begin position="41"/>
        <end position="60"/>
    </location>
</feature>
<dbReference type="eggNOG" id="COG1309">
    <property type="taxonomic scope" value="Bacteria"/>
</dbReference>